<organism evidence="3 4">
    <name type="scientific">Allofournierella massiliensis</name>
    <dbReference type="NCBI Taxonomy" id="1650663"/>
    <lineage>
        <taxon>Bacteria</taxon>
        <taxon>Bacillati</taxon>
        <taxon>Bacillota</taxon>
        <taxon>Clostridia</taxon>
        <taxon>Eubacteriales</taxon>
        <taxon>Oscillospiraceae</taxon>
        <taxon>Allofournierella</taxon>
    </lineage>
</organism>
<keyword evidence="2" id="KW-0812">Transmembrane</keyword>
<feature type="transmembrane region" description="Helical" evidence="2">
    <location>
        <begin position="351"/>
        <end position="372"/>
    </location>
</feature>
<feature type="transmembrane region" description="Helical" evidence="2">
    <location>
        <begin position="378"/>
        <end position="400"/>
    </location>
</feature>
<dbReference type="STRING" id="1650663.GCA_001486665_00865"/>
<keyword evidence="2" id="KW-1133">Transmembrane helix</keyword>
<gene>
    <name evidence="3" type="ORF">EDD77_11149</name>
</gene>
<dbReference type="InterPro" id="IPR053160">
    <property type="entry name" value="MFS_DHA3_Transporter"/>
</dbReference>
<dbReference type="InterPro" id="IPR036259">
    <property type="entry name" value="MFS_trans_sf"/>
</dbReference>
<evidence type="ECO:0000256" key="2">
    <source>
        <dbReference type="SAM" id="Phobius"/>
    </source>
</evidence>
<accession>A0A4R1QXU5</accession>
<proteinExistence type="predicted"/>
<evidence type="ECO:0000313" key="4">
    <source>
        <dbReference type="Proteomes" id="UP000295184"/>
    </source>
</evidence>
<keyword evidence="2" id="KW-0472">Membrane</keyword>
<feature type="transmembrane region" description="Helical" evidence="2">
    <location>
        <begin position="32"/>
        <end position="52"/>
    </location>
</feature>
<dbReference type="GO" id="GO:0022857">
    <property type="term" value="F:transmembrane transporter activity"/>
    <property type="evidence" value="ECO:0007669"/>
    <property type="project" value="InterPro"/>
</dbReference>
<dbReference type="Pfam" id="PF07690">
    <property type="entry name" value="MFS_1"/>
    <property type="match status" value="1"/>
</dbReference>
<dbReference type="InterPro" id="IPR011701">
    <property type="entry name" value="MFS"/>
</dbReference>
<feature type="transmembrane region" description="Helical" evidence="2">
    <location>
        <begin position="261"/>
        <end position="284"/>
    </location>
</feature>
<dbReference type="EMBL" id="SLUM01000011">
    <property type="protein sequence ID" value="TCL57054.1"/>
    <property type="molecule type" value="Genomic_DNA"/>
</dbReference>
<feature type="transmembrane region" description="Helical" evidence="2">
    <location>
        <begin position="123"/>
        <end position="142"/>
    </location>
</feature>
<feature type="transmembrane region" description="Helical" evidence="2">
    <location>
        <begin position="180"/>
        <end position="199"/>
    </location>
</feature>
<evidence type="ECO:0000313" key="3">
    <source>
        <dbReference type="EMBL" id="TCL57054.1"/>
    </source>
</evidence>
<dbReference type="GO" id="GO:0005886">
    <property type="term" value="C:plasma membrane"/>
    <property type="evidence" value="ECO:0007669"/>
    <property type="project" value="UniProtKB-SubCell"/>
</dbReference>
<feature type="transmembrane region" description="Helical" evidence="2">
    <location>
        <begin position="93"/>
        <end position="111"/>
    </location>
</feature>
<sequence length="409" mass="44414">MRKRAGRVFAVRYFQTKDGFFAAMKNNRNIRLMYAIALLQGMVFYGPIATLYRQAAGVSVFHITLIESISLALALALEVPWGILADRIGYRRSMILCCGLYFVSKIVFWQADSFGGFLAERLMLSVVCAGLSGLDVSILYLSCPEEESHRVFGIYNNLGMAGLLAASAVYAVFVGENYRLAGLLTVFSYGAAALLALFLREVRSSQPRPAGHQLAEFKVLLGQLVRNPRLLFLVLGAAFLNEAHQTITTFLNQVQYTRAGLSASVIAVIYVVMTLLGLCGGFSARLTGWLGEKRTGAVLLALAAVACLTLTLTCGPVLSVAAILLLRVCHSLFTPLQTTLQNRQVRTADRATTLSLNALLMDLVAVFTNLVFGRAADFALPLAMGFGFALCATGLVLYLYSQRGSQRAD</sequence>
<dbReference type="Proteomes" id="UP000295184">
    <property type="component" value="Unassembled WGS sequence"/>
</dbReference>
<comment type="caution">
    <text evidence="3">The sequence shown here is derived from an EMBL/GenBank/DDBJ whole genome shotgun (WGS) entry which is preliminary data.</text>
</comment>
<dbReference type="AlphaFoldDB" id="A0A4R1QXU5"/>
<dbReference type="CDD" id="cd06174">
    <property type="entry name" value="MFS"/>
    <property type="match status" value="1"/>
</dbReference>
<feature type="transmembrane region" description="Helical" evidence="2">
    <location>
        <begin position="58"/>
        <end position="81"/>
    </location>
</feature>
<comment type="subcellular location">
    <subcellularLocation>
        <location evidence="1">Cell membrane</location>
        <topology evidence="1">Multi-pass membrane protein</topology>
    </subcellularLocation>
</comment>
<feature type="transmembrane region" description="Helical" evidence="2">
    <location>
        <begin position="154"/>
        <end position="174"/>
    </location>
</feature>
<feature type="transmembrane region" description="Helical" evidence="2">
    <location>
        <begin position="296"/>
        <end position="326"/>
    </location>
</feature>
<reference evidence="3 4" key="1">
    <citation type="submission" date="2019-03" db="EMBL/GenBank/DDBJ databases">
        <title>Genomic Encyclopedia of Type Strains, Phase IV (KMG-IV): sequencing the most valuable type-strain genomes for metagenomic binning, comparative biology and taxonomic classification.</title>
        <authorList>
            <person name="Goeker M."/>
        </authorList>
    </citation>
    <scope>NUCLEOTIDE SEQUENCE [LARGE SCALE GENOMIC DNA]</scope>
    <source>
        <strain evidence="3 4">DSM 100451</strain>
    </source>
</reference>
<dbReference type="PANTHER" id="PTHR23530:SF1">
    <property type="entry name" value="PERMEASE, MAJOR FACILITATOR SUPERFAMILY-RELATED"/>
    <property type="match status" value="1"/>
</dbReference>
<evidence type="ECO:0000256" key="1">
    <source>
        <dbReference type="ARBA" id="ARBA00004651"/>
    </source>
</evidence>
<name>A0A4R1QXU5_9FIRM</name>
<dbReference type="PANTHER" id="PTHR23530">
    <property type="entry name" value="TRANSPORT PROTEIN-RELATED"/>
    <property type="match status" value="1"/>
</dbReference>
<dbReference type="SUPFAM" id="SSF103473">
    <property type="entry name" value="MFS general substrate transporter"/>
    <property type="match status" value="1"/>
</dbReference>
<protein>
    <submittedName>
        <fullName evidence="3">Putative MFS family arabinose efflux permease</fullName>
    </submittedName>
</protein>
<dbReference type="Gene3D" id="1.20.1250.20">
    <property type="entry name" value="MFS general substrate transporter like domains"/>
    <property type="match status" value="1"/>
</dbReference>